<organism evidence="2 3">
    <name type="scientific">Clavibacter tessellarius</name>
    <dbReference type="NCBI Taxonomy" id="31965"/>
    <lineage>
        <taxon>Bacteria</taxon>
        <taxon>Bacillati</taxon>
        <taxon>Actinomycetota</taxon>
        <taxon>Actinomycetes</taxon>
        <taxon>Micrococcales</taxon>
        <taxon>Microbacteriaceae</taxon>
        <taxon>Clavibacter</taxon>
    </lineage>
</organism>
<sequence>MQEQRSSAAGSRRIRTTQRVMIVAFAALAVAQVAVGVLALMAADGTEGNGALGVVMLIGAAVSVTLSILFAVALRRSR</sequence>
<proteinExistence type="predicted"/>
<dbReference type="RefSeq" id="WP_063072096.1">
    <property type="nucleotide sequence ID" value="NZ_LQXA01000041.1"/>
</dbReference>
<evidence type="ECO:0000313" key="3">
    <source>
        <dbReference type="Proteomes" id="UP000076218"/>
    </source>
</evidence>
<accession>A0A154UZH1</accession>
<gene>
    <name evidence="2" type="ORF">AWH51_12760</name>
</gene>
<comment type="caution">
    <text evidence="2">The sequence shown here is derived from an EMBL/GenBank/DDBJ whole genome shotgun (WGS) entry which is preliminary data.</text>
</comment>
<evidence type="ECO:0000256" key="1">
    <source>
        <dbReference type="SAM" id="Phobius"/>
    </source>
</evidence>
<reference evidence="2 3" key="1">
    <citation type="submission" date="2016-01" db="EMBL/GenBank/DDBJ databases">
        <title>Draft genome sequence of Clavibacter michiganensis subsp. tessellarius DOAB 609.</title>
        <authorList>
            <person name="Tambong J.T."/>
        </authorList>
    </citation>
    <scope>NUCLEOTIDE SEQUENCE [LARGE SCALE GENOMIC DNA]</scope>
    <source>
        <strain evidence="2 3">DOAB 609</strain>
    </source>
</reference>
<feature type="transmembrane region" description="Helical" evidence="1">
    <location>
        <begin position="54"/>
        <end position="74"/>
    </location>
</feature>
<dbReference type="AlphaFoldDB" id="A0A154UZH1"/>
<dbReference type="Proteomes" id="UP000076218">
    <property type="component" value="Unassembled WGS sequence"/>
</dbReference>
<protein>
    <submittedName>
        <fullName evidence="2">Uncharacterized protein</fullName>
    </submittedName>
</protein>
<keyword evidence="1" id="KW-0472">Membrane</keyword>
<evidence type="ECO:0000313" key="2">
    <source>
        <dbReference type="EMBL" id="KZC94530.1"/>
    </source>
</evidence>
<keyword evidence="1" id="KW-1133">Transmembrane helix</keyword>
<dbReference type="EMBL" id="LQXA01000041">
    <property type="protein sequence ID" value="KZC94530.1"/>
    <property type="molecule type" value="Genomic_DNA"/>
</dbReference>
<name>A0A154UZH1_9MICO</name>
<keyword evidence="1" id="KW-0812">Transmembrane</keyword>
<feature type="transmembrane region" description="Helical" evidence="1">
    <location>
        <begin position="20"/>
        <end position="42"/>
    </location>
</feature>